<gene>
    <name evidence="2" type="ORF">HERILL_LOCUS15928</name>
</gene>
<proteinExistence type="inferred from homology"/>
<dbReference type="AlphaFoldDB" id="A0A7R8Z1E5"/>
<dbReference type="GO" id="GO:0016192">
    <property type="term" value="P:vesicle-mediated transport"/>
    <property type="evidence" value="ECO:0007669"/>
    <property type="project" value="InterPro"/>
</dbReference>
<sequence length="630" mass="71135">MDYTLDKKLQGFKQIAQEKLQATLCSIPSQKDLIIEPALIKPLERVCVASWIKSKGVKKIYKLDAKQSVPKTENSQVFLIGANAKTFRIVLEQIHGHESGKITSTTLGLRNYHIIIVPFVPQSFHTMLEEEGLYGLVTLHRFSWDFIYLDEGVMSLEIPQVFPDVFICKDTSSLTAIAHSFRLFDLVIGKPDLILSYGENSEKILNMVERLEKSNAESKPSDFSAMIIIDRDKDYPSCLLTPAIYSGLLLEVFKYKSGELDIQEDSNRIANGKIQVLRVPPATPVKSVPPTVLRMNSSYDEIYAENRYKHFAEASNLVRSQAKALGVEVQNINKMKLNEMQDYVSKKLPKITEMKNKITKHLNVCEQVINELAGNFQKQQSLEDDILNNTNRKRVLTQIDEILTIDGHKFNVIRMMCLVHIAMSLSSDELSVFMRNYCNAFGHKYLYIFHRLAKANLLPDLDAINKSKLRANLQIPMFQQTEFQINANRLKLLAATPDKSTPNNEAPKACASYVFNGLYIPLAAQIISFLLRAQNFDDFCLKMGALEGVQMRLKDLAGPKELKQIQQALKRKEITDKLPLRHRTIFVFVVGGISYAEISACNLVSKITGSKIVVASNCIWSGSDLIASAF</sequence>
<dbReference type="Gene3D" id="1.25.40.850">
    <property type="match status" value="1"/>
</dbReference>
<dbReference type="InParanoid" id="A0A7R8Z1E5"/>
<dbReference type="InterPro" id="IPR036045">
    <property type="entry name" value="Sec1-like_sf"/>
</dbReference>
<protein>
    <recommendedName>
        <fullName evidence="4">Vacuolar protein sorting-associated protein 33B</fullName>
    </recommendedName>
</protein>
<dbReference type="InterPro" id="IPR001619">
    <property type="entry name" value="Sec1-like"/>
</dbReference>
<dbReference type="Gene3D" id="3.90.830.10">
    <property type="entry name" value="Syntaxin Binding Protein 1, Chain A, domain 2"/>
    <property type="match status" value="1"/>
</dbReference>
<dbReference type="FunCoup" id="A0A7R8Z1E5">
    <property type="interactions" value="6"/>
</dbReference>
<dbReference type="Gene3D" id="3.40.50.1910">
    <property type="match status" value="1"/>
</dbReference>
<dbReference type="PANTHER" id="PTHR11679">
    <property type="entry name" value="VESICLE PROTEIN SORTING-ASSOCIATED"/>
    <property type="match status" value="1"/>
</dbReference>
<dbReference type="Gene3D" id="3.40.50.2060">
    <property type="match status" value="1"/>
</dbReference>
<accession>A0A7R8Z1E5</accession>
<dbReference type="InterPro" id="IPR043154">
    <property type="entry name" value="Sec-1-like_dom1"/>
</dbReference>
<comment type="similarity">
    <text evidence="1">Belongs to the STXBP/unc-18/SEC1 family.</text>
</comment>
<reference evidence="2 3" key="1">
    <citation type="submission" date="2020-11" db="EMBL/GenBank/DDBJ databases">
        <authorList>
            <person name="Wallbank WR R."/>
            <person name="Pardo Diaz C."/>
            <person name="Kozak K."/>
            <person name="Martin S."/>
            <person name="Jiggins C."/>
            <person name="Moest M."/>
            <person name="Warren A I."/>
            <person name="Generalovic N T."/>
            <person name="Byers J.R.P. K."/>
            <person name="Montejo-Kovacevich G."/>
            <person name="Yen C E."/>
        </authorList>
    </citation>
    <scope>NUCLEOTIDE SEQUENCE [LARGE SCALE GENOMIC DNA]</scope>
</reference>
<evidence type="ECO:0000313" key="3">
    <source>
        <dbReference type="Proteomes" id="UP000594454"/>
    </source>
</evidence>
<dbReference type="SUPFAM" id="SSF56815">
    <property type="entry name" value="Sec1/munc18-like (SM) proteins"/>
    <property type="match status" value="1"/>
</dbReference>
<dbReference type="InterPro" id="IPR043127">
    <property type="entry name" value="Sec-1-like_dom3a"/>
</dbReference>
<keyword evidence="3" id="KW-1185">Reference proteome</keyword>
<name>A0A7R8Z1E5_HERIL</name>
<evidence type="ECO:0008006" key="4">
    <source>
        <dbReference type="Google" id="ProtNLM"/>
    </source>
</evidence>
<dbReference type="Pfam" id="PF00995">
    <property type="entry name" value="Sec1"/>
    <property type="match status" value="1"/>
</dbReference>
<evidence type="ECO:0000313" key="2">
    <source>
        <dbReference type="EMBL" id="CAD7093654.1"/>
    </source>
</evidence>
<dbReference type="OMA" id="QVHIYMI"/>
<organism evidence="2 3">
    <name type="scientific">Hermetia illucens</name>
    <name type="common">Black soldier fly</name>
    <dbReference type="NCBI Taxonomy" id="343691"/>
    <lineage>
        <taxon>Eukaryota</taxon>
        <taxon>Metazoa</taxon>
        <taxon>Ecdysozoa</taxon>
        <taxon>Arthropoda</taxon>
        <taxon>Hexapoda</taxon>
        <taxon>Insecta</taxon>
        <taxon>Pterygota</taxon>
        <taxon>Neoptera</taxon>
        <taxon>Endopterygota</taxon>
        <taxon>Diptera</taxon>
        <taxon>Brachycera</taxon>
        <taxon>Stratiomyomorpha</taxon>
        <taxon>Stratiomyidae</taxon>
        <taxon>Hermetiinae</taxon>
        <taxon>Hermetia</taxon>
    </lineage>
</organism>
<dbReference type="Proteomes" id="UP000594454">
    <property type="component" value="Chromosome 6"/>
</dbReference>
<evidence type="ECO:0000256" key="1">
    <source>
        <dbReference type="ARBA" id="ARBA00009884"/>
    </source>
</evidence>
<dbReference type="EMBL" id="LR899014">
    <property type="protein sequence ID" value="CAD7093654.1"/>
    <property type="molecule type" value="Genomic_DNA"/>
</dbReference>
<dbReference type="InterPro" id="IPR043155">
    <property type="entry name" value="VPS33_dom3b"/>
</dbReference>
<dbReference type="InterPro" id="IPR027482">
    <property type="entry name" value="Sec1-like_dom2"/>
</dbReference>
<dbReference type="OrthoDB" id="10262528at2759"/>